<evidence type="ECO:0008006" key="12">
    <source>
        <dbReference type="Google" id="ProtNLM"/>
    </source>
</evidence>
<dbReference type="Pfam" id="PF00295">
    <property type="entry name" value="Glyco_hydro_28"/>
    <property type="match status" value="1"/>
</dbReference>
<accession>A0ABD1MWW7</accession>
<dbReference type="InterPro" id="IPR012334">
    <property type="entry name" value="Pectin_lyas_fold"/>
</dbReference>
<comment type="subcellular location">
    <subcellularLocation>
        <location evidence="1">Secreted</location>
        <location evidence="1">Cell wall</location>
    </subcellularLocation>
</comment>
<evidence type="ECO:0000256" key="1">
    <source>
        <dbReference type="ARBA" id="ARBA00004191"/>
    </source>
</evidence>
<gene>
    <name evidence="10" type="ORF">Fmac_008267</name>
</gene>
<evidence type="ECO:0000256" key="4">
    <source>
        <dbReference type="ARBA" id="ARBA00022525"/>
    </source>
</evidence>
<dbReference type="InterPro" id="IPR006626">
    <property type="entry name" value="PbH1"/>
</dbReference>
<evidence type="ECO:0000256" key="8">
    <source>
        <dbReference type="PROSITE-ProRule" id="PRU10052"/>
    </source>
</evidence>
<keyword evidence="6 9" id="KW-0326">Glycosidase</keyword>
<dbReference type="GO" id="GO:0071555">
    <property type="term" value="P:cell wall organization"/>
    <property type="evidence" value="ECO:0007669"/>
    <property type="project" value="UniProtKB-KW"/>
</dbReference>
<dbReference type="Proteomes" id="UP001603857">
    <property type="component" value="Unassembled WGS sequence"/>
</dbReference>
<sequence length="416" mass="44509">MWEGGWWFYSTFDDPPLSSPFILHAQSRDLCKARGHLTSSPNTGLPSQSGNFDISRFGGKPNADITQAFKSAWTQACSSTSPSKVAIPAGKYQMSAVEVKGPCKAPIEVIVDGSINAPANPDGLKGADQWFKVGYVSSFTLSGKGVFDGQGATAWKQNDCAKNKNCKKLCMNFGFNFLNNSIVRDITSKDSKNFHVNVLGCSNFTFDGFKIVAPKESLNTDGIHIGRSTNVKVINSNIATGDDCISLGDGSKNTTVQNVNCGPGHGISVGSLGKYKDEEPVEGFLVKNCTLKNTDNGVRIKTWPNEPGTTTVSDMHFEDITMVDVMNPIIVDQEYCPSNQCSKANPSKVKISKISFKNIKGTSETKEGPVLICSSGIPCEDVKVSDVDLTFKGAATTAKCANVKPIITGKAPACEA</sequence>
<name>A0ABD1MWW7_9FABA</name>
<keyword evidence="3" id="KW-0134">Cell wall</keyword>
<keyword evidence="7" id="KW-0961">Cell wall biogenesis/degradation</keyword>
<evidence type="ECO:0000256" key="9">
    <source>
        <dbReference type="RuleBase" id="RU361169"/>
    </source>
</evidence>
<dbReference type="PANTHER" id="PTHR31375">
    <property type="match status" value="1"/>
</dbReference>
<keyword evidence="4" id="KW-0964">Secreted</keyword>
<proteinExistence type="inferred from homology"/>
<dbReference type="SUPFAM" id="SSF51126">
    <property type="entry name" value="Pectin lyase-like"/>
    <property type="match status" value="1"/>
</dbReference>
<keyword evidence="5 9" id="KW-0378">Hydrolase</keyword>
<reference evidence="10 11" key="1">
    <citation type="submission" date="2024-08" db="EMBL/GenBank/DDBJ databases">
        <title>Insights into the chromosomal genome structure of Flemingia macrophylla.</title>
        <authorList>
            <person name="Ding Y."/>
            <person name="Zhao Y."/>
            <person name="Bi W."/>
            <person name="Wu M."/>
            <person name="Zhao G."/>
            <person name="Gong Y."/>
            <person name="Li W."/>
            <person name="Zhang P."/>
        </authorList>
    </citation>
    <scope>NUCLEOTIDE SEQUENCE [LARGE SCALE GENOMIC DNA]</scope>
    <source>
        <strain evidence="10">DYQJB</strain>
        <tissue evidence="10">Leaf</tissue>
    </source>
</reference>
<dbReference type="EMBL" id="JBGMDY010000003">
    <property type="protein sequence ID" value="KAL2340327.1"/>
    <property type="molecule type" value="Genomic_DNA"/>
</dbReference>
<comment type="similarity">
    <text evidence="2 9">Belongs to the glycosyl hydrolase 28 family.</text>
</comment>
<dbReference type="AlphaFoldDB" id="A0ABD1MWW7"/>
<dbReference type="PROSITE" id="PS00502">
    <property type="entry name" value="POLYGALACTURONASE"/>
    <property type="match status" value="1"/>
</dbReference>
<dbReference type="InterPro" id="IPR011050">
    <property type="entry name" value="Pectin_lyase_fold/virulence"/>
</dbReference>
<organism evidence="10 11">
    <name type="scientific">Flemingia macrophylla</name>
    <dbReference type="NCBI Taxonomy" id="520843"/>
    <lineage>
        <taxon>Eukaryota</taxon>
        <taxon>Viridiplantae</taxon>
        <taxon>Streptophyta</taxon>
        <taxon>Embryophyta</taxon>
        <taxon>Tracheophyta</taxon>
        <taxon>Spermatophyta</taxon>
        <taxon>Magnoliopsida</taxon>
        <taxon>eudicotyledons</taxon>
        <taxon>Gunneridae</taxon>
        <taxon>Pentapetalae</taxon>
        <taxon>rosids</taxon>
        <taxon>fabids</taxon>
        <taxon>Fabales</taxon>
        <taxon>Fabaceae</taxon>
        <taxon>Papilionoideae</taxon>
        <taxon>50 kb inversion clade</taxon>
        <taxon>NPAAA clade</taxon>
        <taxon>indigoferoid/millettioid clade</taxon>
        <taxon>Phaseoleae</taxon>
        <taxon>Flemingia</taxon>
    </lineage>
</organism>
<dbReference type="SMART" id="SM00710">
    <property type="entry name" value="PbH1"/>
    <property type="match status" value="5"/>
</dbReference>
<dbReference type="InterPro" id="IPR000743">
    <property type="entry name" value="Glyco_hydro_28"/>
</dbReference>
<dbReference type="FunFam" id="2.160.20.10:FF:000004">
    <property type="entry name" value="Pectin lyase-like superfamily protein"/>
    <property type="match status" value="1"/>
</dbReference>
<evidence type="ECO:0000313" key="10">
    <source>
        <dbReference type="EMBL" id="KAL2340327.1"/>
    </source>
</evidence>
<dbReference type="GO" id="GO:0004553">
    <property type="term" value="F:hydrolase activity, hydrolyzing O-glycosyl compounds"/>
    <property type="evidence" value="ECO:0007669"/>
    <property type="project" value="UniProtKB-ARBA"/>
</dbReference>
<feature type="active site" evidence="8">
    <location>
        <position position="265"/>
    </location>
</feature>
<evidence type="ECO:0000256" key="6">
    <source>
        <dbReference type="ARBA" id="ARBA00023295"/>
    </source>
</evidence>
<evidence type="ECO:0000256" key="3">
    <source>
        <dbReference type="ARBA" id="ARBA00022512"/>
    </source>
</evidence>
<protein>
    <recommendedName>
        <fullName evidence="12">Polygalacturonase</fullName>
    </recommendedName>
</protein>
<evidence type="ECO:0000256" key="7">
    <source>
        <dbReference type="ARBA" id="ARBA00023316"/>
    </source>
</evidence>
<evidence type="ECO:0000256" key="5">
    <source>
        <dbReference type="ARBA" id="ARBA00022801"/>
    </source>
</evidence>
<dbReference type="Gene3D" id="2.160.20.10">
    <property type="entry name" value="Single-stranded right-handed beta-helix, Pectin lyase-like"/>
    <property type="match status" value="1"/>
</dbReference>
<comment type="caution">
    <text evidence="10">The sequence shown here is derived from an EMBL/GenBank/DDBJ whole genome shotgun (WGS) entry which is preliminary data.</text>
</comment>
<evidence type="ECO:0000313" key="11">
    <source>
        <dbReference type="Proteomes" id="UP001603857"/>
    </source>
</evidence>
<keyword evidence="11" id="KW-1185">Reference proteome</keyword>
<evidence type="ECO:0000256" key="2">
    <source>
        <dbReference type="ARBA" id="ARBA00008834"/>
    </source>
</evidence>